<name>A0A6B1D2M8_9CHLR</name>
<sequence length="214" mass="24401">MDELRYTLVAEGSSDAALLPILNWLLIQNGVRCPIQGERADVGALPLPIRPKLTDKISASLDFYPCDLLFIHRDSDRYTREKRTQEICKAISDLPEELSPVFVCVIPVRMQEAWLLIDEAAIKSAAGNRRYAGQLNLPPLNRLERIPDAKEVLNGLLRQASDLNRRRQRRFPVAKRVRLVAEFIEDFTPLRQLSAFVALEEEVRSAIQANNWDL</sequence>
<organism evidence="1">
    <name type="scientific">Caldilineaceae bacterium SB0661_bin_32</name>
    <dbReference type="NCBI Taxonomy" id="2605255"/>
    <lineage>
        <taxon>Bacteria</taxon>
        <taxon>Bacillati</taxon>
        <taxon>Chloroflexota</taxon>
        <taxon>Caldilineae</taxon>
        <taxon>Caldilineales</taxon>
        <taxon>Caldilineaceae</taxon>
    </lineage>
</organism>
<proteinExistence type="predicted"/>
<accession>A0A6B1D2M8</accession>
<protein>
    <recommendedName>
        <fullName evidence="2">DUF4276 family protein</fullName>
    </recommendedName>
</protein>
<evidence type="ECO:0000313" key="1">
    <source>
        <dbReference type="EMBL" id="MYC94090.1"/>
    </source>
</evidence>
<comment type="caution">
    <text evidence="1">The sequence shown here is derived from an EMBL/GenBank/DDBJ whole genome shotgun (WGS) entry which is preliminary data.</text>
</comment>
<dbReference type="AlphaFoldDB" id="A0A6B1D2M8"/>
<gene>
    <name evidence="1" type="ORF">F4X14_03890</name>
</gene>
<dbReference type="EMBL" id="VXMH01000017">
    <property type="protein sequence ID" value="MYC94090.1"/>
    <property type="molecule type" value="Genomic_DNA"/>
</dbReference>
<evidence type="ECO:0008006" key="2">
    <source>
        <dbReference type="Google" id="ProtNLM"/>
    </source>
</evidence>
<reference evidence="1" key="1">
    <citation type="submission" date="2019-09" db="EMBL/GenBank/DDBJ databases">
        <title>Characterisation of the sponge microbiome using genome-centric metagenomics.</title>
        <authorList>
            <person name="Engelberts J.P."/>
            <person name="Robbins S.J."/>
            <person name="De Goeij J.M."/>
            <person name="Aranda M."/>
            <person name="Bell S.C."/>
            <person name="Webster N.S."/>
        </authorList>
    </citation>
    <scope>NUCLEOTIDE SEQUENCE</scope>
    <source>
        <strain evidence="1">SB0661_bin_32</strain>
    </source>
</reference>